<keyword evidence="3" id="KW-0547">Nucleotide-binding</keyword>
<accession>A0ABR7HLX6</accession>
<gene>
    <name evidence="8" type="ORF">H8R91_08005</name>
</gene>
<dbReference type="Pfam" id="PF00293">
    <property type="entry name" value="NUDIX"/>
    <property type="match status" value="1"/>
</dbReference>
<dbReference type="Proteomes" id="UP000636755">
    <property type="component" value="Unassembled WGS sequence"/>
</dbReference>
<dbReference type="PANTHER" id="PTHR21340">
    <property type="entry name" value="DIADENOSINE 5,5-P1,P4-TETRAPHOSPHATE PYROPHOSPHOHYDROLASE MUTT"/>
    <property type="match status" value="1"/>
</dbReference>
<keyword evidence="9" id="KW-1185">Reference proteome</keyword>
<evidence type="ECO:0000256" key="6">
    <source>
        <dbReference type="RuleBase" id="RU003476"/>
    </source>
</evidence>
<evidence type="ECO:0000256" key="1">
    <source>
        <dbReference type="ARBA" id="ARBA00005582"/>
    </source>
</evidence>
<keyword evidence="4 6" id="KW-0378">Hydrolase</keyword>
<dbReference type="PROSITE" id="PS00893">
    <property type="entry name" value="NUDIX_BOX"/>
    <property type="match status" value="1"/>
</dbReference>
<evidence type="ECO:0000259" key="7">
    <source>
        <dbReference type="PROSITE" id="PS51462"/>
    </source>
</evidence>
<evidence type="ECO:0000256" key="4">
    <source>
        <dbReference type="ARBA" id="ARBA00022801"/>
    </source>
</evidence>
<evidence type="ECO:0000256" key="5">
    <source>
        <dbReference type="ARBA" id="ARBA00032644"/>
    </source>
</evidence>
<dbReference type="Gene3D" id="3.90.79.10">
    <property type="entry name" value="Nucleoside Triphosphate Pyrophosphohydrolase"/>
    <property type="match status" value="1"/>
</dbReference>
<feature type="domain" description="Nudix hydrolase" evidence="7">
    <location>
        <begin position="96"/>
        <end position="224"/>
    </location>
</feature>
<dbReference type="InterPro" id="IPR003565">
    <property type="entry name" value="Tetra_PHTase"/>
</dbReference>
<dbReference type="SUPFAM" id="SSF55811">
    <property type="entry name" value="Nudix"/>
    <property type="match status" value="1"/>
</dbReference>
<dbReference type="InterPro" id="IPR000086">
    <property type="entry name" value="NUDIX_hydrolase_dom"/>
</dbReference>
<dbReference type="InterPro" id="IPR020084">
    <property type="entry name" value="NUDIX_hydrolase_CS"/>
</dbReference>
<evidence type="ECO:0000256" key="2">
    <source>
        <dbReference type="ARBA" id="ARBA00018911"/>
    </source>
</evidence>
<dbReference type="EMBL" id="JACOPS010000003">
    <property type="protein sequence ID" value="MBC5728460.1"/>
    <property type="molecule type" value="Genomic_DNA"/>
</dbReference>
<dbReference type="InterPro" id="IPR051325">
    <property type="entry name" value="Nudix_hydrolase_domain"/>
</dbReference>
<comment type="caution">
    <text evidence="8">The sequence shown here is derived from an EMBL/GenBank/DDBJ whole genome shotgun (WGS) entry which is preliminary data.</text>
</comment>
<comment type="similarity">
    <text evidence="1 6">Belongs to the Nudix hydrolase family.</text>
</comment>
<reference evidence="8 9" key="1">
    <citation type="submission" date="2020-08" db="EMBL/GenBank/DDBJ databases">
        <title>Genome public.</title>
        <authorList>
            <person name="Liu C."/>
            <person name="Sun Q."/>
        </authorList>
    </citation>
    <scope>NUCLEOTIDE SEQUENCE [LARGE SCALE GENOMIC DNA]</scope>
    <source>
        <strain evidence="8 9">NSJ-71</strain>
    </source>
</reference>
<evidence type="ECO:0000256" key="3">
    <source>
        <dbReference type="ARBA" id="ARBA00022741"/>
    </source>
</evidence>
<evidence type="ECO:0000313" key="9">
    <source>
        <dbReference type="Proteomes" id="UP000636755"/>
    </source>
</evidence>
<name>A0ABR7HLX6_9FIRM</name>
<dbReference type="PRINTS" id="PR00502">
    <property type="entry name" value="NUDIXFAMILY"/>
</dbReference>
<dbReference type="InterPro" id="IPR020476">
    <property type="entry name" value="Nudix_hydrolase"/>
</dbReference>
<dbReference type="InterPro" id="IPR015797">
    <property type="entry name" value="NUDIX_hydrolase-like_dom_sf"/>
</dbReference>
<evidence type="ECO:0000313" key="8">
    <source>
        <dbReference type="EMBL" id="MBC5728460.1"/>
    </source>
</evidence>
<sequence length="232" mass="26748">MLAENVRVNVFGKVGKGFFSAYVSGNSFSNKSAYLVTRKDRVEEYFDGVVIAVAKFEGLKGDKFIVAPYGEIYYEPELKKILARLRNVKVESISCLYEKSCGAVIFYRNKQNTKVLLVKNSNGRYWSFPKGHIENDENEQETALREIKEETGLDVTLAKGFREISEYCPFGKIRKRVVFFLAQAFTDSVKIQEEEIDSYIWVDLQQARKLCTYDNDLRIIEKAETAIHLMRN</sequence>
<organism evidence="8 9">
    <name type="scientific">Ruminococcus intestinalis</name>
    <dbReference type="NCBI Taxonomy" id="2763066"/>
    <lineage>
        <taxon>Bacteria</taxon>
        <taxon>Bacillati</taxon>
        <taxon>Bacillota</taxon>
        <taxon>Clostridia</taxon>
        <taxon>Eubacteriales</taxon>
        <taxon>Oscillospiraceae</taxon>
        <taxon>Ruminococcus</taxon>
    </lineage>
</organism>
<dbReference type="RefSeq" id="WP_022234695.1">
    <property type="nucleotide sequence ID" value="NZ_JACOPS010000003.1"/>
</dbReference>
<dbReference type="PANTHER" id="PTHR21340:SF0">
    <property type="entry name" value="BIS(5'-NUCLEOSYL)-TETRAPHOSPHATASE [ASYMMETRICAL]"/>
    <property type="match status" value="1"/>
</dbReference>
<dbReference type="PROSITE" id="PS51462">
    <property type="entry name" value="NUDIX"/>
    <property type="match status" value="1"/>
</dbReference>
<protein>
    <recommendedName>
        <fullName evidence="2">Bis(5'-nucleosyl)-tetraphosphatase [asymmetrical]</fullName>
    </recommendedName>
    <alternativeName>
        <fullName evidence="5">Diadenosine 5',5'''-P1,P4-tetraphosphate asymmetrical hydrolase</fullName>
    </alternativeName>
</protein>
<proteinExistence type="inferred from homology"/>
<dbReference type="CDD" id="cd03428">
    <property type="entry name" value="NUDIX_Ap4A_Nudt2"/>
    <property type="match status" value="1"/>
</dbReference>